<dbReference type="InterPro" id="IPR038672">
    <property type="entry name" value="CpcT/CpeT_sf"/>
</dbReference>
<dbReference type="RefSeq" id="YP_007673832.1">
    <property type="nucleotide sequence ID" value="NC_020845.1"/>
</dbReference>
<name>M4QH33_9CAUD</name>
<dbReference type="EMBL" id="HQ634174">
    <property type="protein sequence ID" value="AGH26187.1"/>
    <property type="molecule type" value="Genomic_DNA"/>
</dbReference>
<evidence type="ECO:0000313" key="2">
    <source>
        <dbReference type="Proteomes" id="UP000012039"/>
    </source>
</evidence>
<reference evidence="1 2" key="1">
    <citation type="submission" date="2010-11" db="EMBL/GenBank/DDBJ databases">
        <title>The Genome Sequence of Cyanophage MED4-213.</title>
        <authorList>
            <consortium name="The Broad Institute Genome Sequencing Platform"/>
            <person name="Henn M.R."/>
            <person name="Sullivan M.S."/>
            <person name="Osburne M.S."/>
            <person name="Levin J."/>
            <person name="Malboeuf C."/>
            <person name="Casali M."/>
            <person name="Russ C."/>
            <person name="Lennon N."/>
            <person name="Chapman S.B."/>
            <person name="Erlich R."/>
            <person name="Young S.K."/>
            <person name="Yandava C."/>
            <person name="Zeng Q."/>
            <person name="Alvarado L."/>
            <person name="Anderson S."/>
            <person name="Berlin A."/>
            <person name="Chen Z."/>
            <person name="Freedman E."/>
            <person name="Gellesch M."/>
            <person name="Goldberg J."/>
            <person name="Green L."/>
            <person name="Griggs A."/>
            <person name="Gujja S."/>
            <person name="Heilman E.R."/>
            <person name="Heiman D."/>
            <person name="Hollinger A."/>
            <person name="Howarth C."/>
            <person name="Larson L."/>
            <person name="Mehta T."/>
            <person name="Pearson M."/>
            <person name="Roberts A."/>
            <person name="Ryan E."/>
            <person name="Saif S."/>
            <person name="Shea T."/>
            <person name="Shenoy N."/>
            <person name="Sisk P."/>
            <person name="Stolte C."/>
            <person name="Sykes S."/>
            <person name="White J."/>
            <person name="Yu Q."/>
            <person name="Coleman M.L."/>
            <person name="Huang K.H."/>
            <person name="Weigele P.R."/>
            <person name="DeFrancesco A.S."/>
            <person name="Kern S.E."/>
            <person name="Thompson L.R."/>
            <person name="Fu R."/>
            <person name="Hombeck B."/>
            <person name="Chisholm S.W."/>
            <person name="Haas B."/>
            <person name="Nusbaum C."/>
            <person name="Birren B."/>
        </authorList>
    </citation>
    <scope>NUCLEOTIDE SEQUENCE [LARGE SCALE GENOMIC DNA]</scope>
    <source>
        <strain evidence="1">MED4-213</strain>
    </source>
</reference>
<accession>M4QH33</accession>
<evidence type="ECO:0000313" key="1">
    <source>
        <dbReference type="EMBL" id="AGH26187.1"/>
    </source>
</evidence>
<dbReference type="Proteomes" id="UP000012039">
    <property type="component" value="Segment"/>
</dbReference>
<dbReference type="Pfam" id="PF06206">
    <property type="entry name" value="CpeT"/>
    <property type="match status" value="1"/>
</dbReference>
<gene>
    <name evidence="1" type="ORF">CPMG_00086</name>
</gene>
<sequence>MKKTLNDTFCEWFEGEFDNWTQAASNPTKWAHIIVKHEKISEYRYHTSSRYSYMDKPYREQTVDIEYVCPELIIVHNPACDIVFKWTGIYFEGESDPDCEWNGQPLESKARLYENEYHTWDVGYWEGSEGFFHFKKNV</sequence>
<dbReference type="GeneID" id="15010355"/>
<organism evidence="1 2">
    <name type="scientific">Prochlorococcus phage MED4-213</name>
    <dbReference type="NCBI Taxonomy" id="889956"/>
    <lineage>
        <taxon>Viruses</taxon>
        <taxon>Duplodnaviria</taxon>
        <taxon>Heunggongvirae</taxon>
        <taxon>Uroviricota</taxon>
        <taxon>Caudoviricetes</taxon>
        <taxon>Eurybiavirus</taxon>
        <taxon>Eurybiavirus MED4213</taxon>
    </lineage>
</organism>
<dbReference type="GO" id="GO:0016829">
    <property type="term" value="F:lyase activity"/>
    <property type="evidence" value="ECO:0007669"/>
    <property type="project" value="InterPro"/>
</dbReference>
<evidence type="ECO:0008006" key="3">
    <source>
        <dbReference type="Google" id="ProtNLM"/>
    </source>
</evidence>
<keyword evidence="2" id="KW-1185">Reference proteome</keyword>
<protein>
    <recommendedName>
        <fullName evidence="3">Antenna protein</fullName>
    </recommendedName>
</protein>
<dbReference type="Gene3D" id="2.40.128.590">
    <property type="entry name" value="CpcT/CpeT domain"/>
    <property type="match status" value="2"/>
</dbReference>
<proteinExistence type="predicted"/>
<dbReference type="InterPro" id="IPR010404">
    <property type="entry name" value="CpcT/CpeT"/>
</dbReference>
<dbReference type="KEGG" id="vg:15010355"/>